<reference evidence="3" key="1">
    <citation type="submission" date="2022-11" db="UniProtKB">
        <authorList>
            <consortium name="WormBaseParasite"/>
        </authorList>
    </citation>
    <scope>IDENTIFICATION</scope>
</reference>
<keyword evidence="2" id="KW-1185">Reference proteome</keyword>
<evidence type="ECO:0000259" key="1">
    <source>
        <dbReference type="PROSITE" id="PS00028"/>
    </source>
</evidence>
<protein>
    <submittedName>
        <fullName evidence="3">C2H2-type domain-containing protein</fullName>
    </submittedName>
</protein>
<dbReference type="WBParaSite" id="jg8816">
    <property type="protein sequence ID" value="jg8816"/>
    <property type="gene ID" value="jg8816"/>
</dbReference>
<dbReference type="InterPro" id="IPR013087">
    <property type="entry name" value="Znf_C2H2_type"/>
</dbReference>
<accession>A0A915ERU6</accession>
<evidence type="ECO:0000313" key="3">
    <source>
        <dbReference type="WBParaSite" id="jg8816"/>
    </source>
</evidence>
<dbReference type="Proteomes" id="UP000887574">
    <property type="component" value="Unplaced"/>
</dbReference>
<feature type="domain" description="C2H2-type" evidence="1">
    <location>
        <begin position="229"/>
        <end position="252"/>
    </location>
</feature>
<organism evidence="2 3">
    <name type="scientific">Ditylenchus dipsaci</name>
    <dbReference type="NCBI Taxonomy" id="166011"/>
    <lineage>
        <taxon>Eukaryota</taxon>
        <taxon>Metazoa</taxon>
        <taxon>Ecdysozoa</taxon>
        <taxon>Nematoda</taxon>
        <taxon>Chromadorea</taxon>
        <taxon>Rhabditida</taxon>
        <taxon>Tylenchina</taxon>
        <taxon>Tylenchomorpha</taxon>
        <taxon>Sphaerularioidea</taxon>
        <taxon>Anguinidae</taxon>
        <taxon>Anguininae</taxon>
        <taxon>Ditylenchus</taxon>
    </lineage>
</organism>
<dbReference type="PROSITE" id="PS00028">
    <property type="entry name" value="ZINC_FINGER_C2H2_1"/>
    <property type="match status" value="1"/>
</dbReference>
<name>A0A915ERU6_9BILA</name>
<dbReference type="AlphaFoldDB" id="A0A915ERU6"/>
<sequence length="434" mass="50558">MDHYGPIEFRFDSSQRKNQVIIYDSVRYPGKSSEWYFVRKNQSTLNETYRCVHCRGAHEKAPDVPANRGCPGARITVRQEHFMTDPDVPLGVHICDFKNNDNCSTYIVWGRRALLRANSELRFNPEKPKLKFQKLLKSIEDGEDEYAHLSVQIRQMVISYLGSNKGFDSRRRSFARNNSLAVKRMLDDPQSMDDFQKESIHKFENTKRKRLNNAGRKKCSTSRTNSYLCGLPSCKARFANRDLRAEHRYVEHPEAIFVENKRQLLDYRRMGTNSMQEVIIHGNGDVVVDDSYEELDDEEEDLEPMEDVEVDHGADDLHHRDEGVVEYVVYGEHQEETGQQHHNAIAGHDYVEQEAQQFVDDINNMLFQIRGYAEQVAHDPMRRDLLYARVQNLLDEAGCSDQYIEVAPMYMKQMTTRLTTTYKRCKISVALDPR</sequence>
<proteinExistence type="predicted"/>
<evidence type="ECO:0000313" key="2">
    <source>
        <dbReference type="Proteomes" id="UP000887574"/>
    </source>
</evidence>